<reference evidence="1 2" key="2">
    <citation type="journal article" date="2022" name="Mol. Biol. Evol.">
        <title>Comparative Genomics Reveals Insights into the Divergent Evolution of Astigmatic Mites and Household Pest Adaptations.</title>
        <authorList>
            <person name="Xiong Q."/>
            <person name="Wan A.T."/>
            <person name="Liu X."/>
            <person name="Fung C.S."/>
            <person name="Xiao X."/>
            <person name="Malainual N."/>
            <person name="Hou J."/>
            <person name="Wang L."/>
            <person name="Wang M."/>
            <person name="Yang K.Y."/>
            <person name="Cui Y."/>
            <person name="Leung E.L."/>
            <person name="Nong W."/>
            <person name="Shin S.K."/>
            <person name="Au S.W."/>
            <person name="Jeong K.Y."/>
            <person name="Chew F.T."/>
            <person name="Hui J.H."/>
            <person name="Leung T.F."/>
            <person name="Tungtrongchitr A."/>
            <person name="Zhong N."/>
            <person name="Liu Z."/>
            <person name="Tsui S.K."/>
        </authorList>
    </citation>
    <scope>NUCLEOTIDE SEQUENCE [LARGE SCALE GENOMIC DNA]</scope>
    <source>
        <strain evidence="1">Derp</strain>
    </source>
</reference>
<name>A0ABQ8J0F9_DERPT</name>
<keyword evidence="2" id="KW-1185">Reference proteome</keyword>
<dbReference type="EMBL" id="NJHN03000095">
    <property type="protein sequence ID" value="KAH9415845.1"/>
    <property type="molecule type" value="Genomic_DNA"/>
</dbReference>
<protein>
    <submittedName>
        <fullName evidence="1">Uncharacterized protein</fullName>
    </submittedName>
</protein>
<evidence type="ECO:0000313" key="2">
    <source>
        <dbReference type="Proteomes" id="UP000887458"/>
    </source>
</evidence>
<accession>A0ABQ8J0F9</accession>
<reference evidence="1 2" key="1">
    <citation type="journal article" date="2018" name="J. Allergy Clin. Immunol.">
        <title>High-quality assembly of Dermatophagoides pteronyssinus genome and transcriptome reveals a wide range of novel allergens.</title>
        <authorList>
            <person name="Liu X.Y."/>
            <person name="Yang K.Y."/>
            <person name="Wang M.Q."/>
            <person name="Kwok J.S."/>
            <person name="Zeng X."/>
            <person name="Yang Z."/>
            <person name="Xiao X.J."/>
            <person name="Lau C.P."/>
            <person name="Li Y."/>
            <person name="Huang Z.M."/>
            <person name="Ba J.G."/>
            <person name="Yim A.K."/>
            <person name="Ouyang C.Y."/>
            <person name="Ngai S.M."/>
            <person name="Chan T.F."/>
            <person name="Leung E.L."/>
            <person name="Liu L."/>
            <person name="Liu Z.G."/>
            <person name="Tsui S.K."/>
        </authorList>
    </citation>
    <scope>NUCLEOTIDE SEQUENCE [LARGE SCALE GENOMIC DNA]</scope>
    <source>
        <tissue evidence="1">Whole mite body</tissue>
    </source>
</reference>
<gene>
    <name evidence="1" type="ORF">DERP_000339</name>
</gene>
<proteinExistence type="predicted"/>
<organism evidence="1 2">
    <name type="scientific">Dermatophagoides pteronyssinus</name>
    <name type="common">European house dust mite</name>
    <dbReference type="NCBI Taxonomy" id="6956"/>
    <lineage>
        <taxon>Eukaryota</taxon>
        <taxon>Metazoa</taxon>
        <taxon>Ecdysozoa</taxon>
        <taxon>Arthropoda</taxon>
        <taxon>Chelicerata</taxon>
        <taxon>Arachnida</taxon>
        <taxon>Acari</taxon>
        <taxon>Acariformes</taxon>
        <taxon>Sarcoptiformes</taxon>
        <taxon>Astigmata</taxon>
        <taxon>Psoroptidia</taxon>
        <taxon>Analgoidea</taxon>
        <taxon>Pyroglyphidae</taxon>
        <taxon>Dermatophagoidinae</taxon>
        <taxon>Dermatophagoides</taxon>
    </lineage>
</organism>
<dbReference type="Proteomes" id="UP000887458">
    <property type="component" value="Unassembled WGS sequence"/>
</dbReference>
<comment type="caution">
    <text evidence="1">The sequence shown here is derived from an EMBL/GenBank/DDBJ whole genome shotgun (WGS) entry which is preliminary data.</text>
</comment>
<sequence>MKLLFIEDMGDVITEFIEDCSDCFLFISKQMSIVIIKDVKQKKMNDQELWSCQKSMYINFVEILYIQTKPGNIVTKNSYTTLMFYVLKKGISVFFCFDLFSQEIYFIAKIMIHLLGNEC</sequence>
<evidence type="ECO:0000313" key="1">
    <source>
        <dbReference type="EMBL" id="KAH9415845.1"/>
    </source>
</evidence>